<dbReference type="InterPro" id="IPR057453">
    <property type="entry name" value="BSD2_CRD"/>
</dbReference>
<reference evidence="3" key="2">
    <citation type="submission" date="2025-08" db="UniProtKB">
        <authorList>
            <consortium name="RefSeq"/>
        </authorList>
    </citation>
    <scope>IDENTIFICATION</scope>
    <source>
        <tissue evidence="3">Leaf</tissue>
    </source>
</reference>
<evidence type="ECO:0000313" key="2">
    <source>
        <dbReference type="Proteomes" id="UP000504610"/>
    </source>
</evidence>
<proteinExistence type="predicted"/>
<evidence type="ECO:0000259" key="1">
    <source>
        <dbReference type="Pfam" id="PF25436"/>
    </source>
</evidence>
<gene>
    <name evidence="3" type="primary">LOC108811988</name>
</gene>
<accession>A0A6J0JVC5</accession>
<dbReference type="SUPFAM" id="SSF57938">
    <property type="entry name" value="DnaJ/Hsp40 cysteine-rich domain"/>
    <property type="match status" value="1"/>
</dbReference>
<keyword evidence="2" id="KW-1185">Reference proteome</keyword>
<sequence length="129" mass="13937">MANSLCFLASPPTSCIQSSIKSHIPTHFFFLGSDQNSSLTQKRQVFQTCKSKSFKIQATDGTETTKSNSILCPNCEGKGAVACSQCKGGGVNLIDHFNGQFKAGDSCWLLRKSLFYVGTAMERVSLVVS</sequence>
<dbReference type="Proteomes" id="UP000504610">
    <property type="component" value="Chromosome 6"/>
</dbReference>
<name>A0A6J0JVC5_RAPSA</name>
<dbReference type="InterPro" id="IPR036410">
    <property type="entry name" value="HSP_DnaJ_Cys-rich_dom_sf"/>
</dbReference>
<protein>
    <submittedName>
        <fullName evidence="3">Protein BUNDLE SHEATH DEFECTIVE 2, chloroplastic isoform X2</fullName>
    </submittedName>
</protein>
<evidence type="ECO:0000313" key="3">
    <source>
        <dbReference type="RefSeq" id="XP_018439617.1"/>
    </source>
</evidence>
<dbReference type="OrthoDB" id="2019540at2759"/>
<dbReference type="RefSeq" id="XP_018439617.1">
    <property type="nucleotide sequence ID" value="XM_018584115.2"/>
</dbReference>
<dbReference type="AlphaFoldDB" id="A0A6J0JVC5"/>
<organism evidence="2 3">
    <name type="scientific">Raphanus sativus</name>
    <name type="common">Radish</name>
    <name type="synonym">Raphanus raphanistrum var. sativus</name>
    <dbReference type="NCBI Taxonomy" id="3726"/>
    <lineage>
        <taxon>Eukaryota</taxon>
        <taxon>Viridiplantae</taxon>
        <taxon>Streptophyta</taxon>
        <taxon>Embryophyta</taxon>
        <taxon>Tracheophyta</taxon>
        <taxon>Spermatophyta</taxon>
        <taxon>Magnoliopsida</taxon>
        <taxon>eudicotyledons</taxon>
        <taxon>Gunneridae</taxon>
        <taxon>Pentapetalae</taxon>
        <taxon>rosids</taxon>
        <taxon>malvids</taxon>
        <taxon>Brassicales</taxon>
        <taxon>Brassicaceae</taxon>
        <taxon>Brassiceae</taxon>
        <taxon>Raphanus</taxon>
    </lineage>
</organism>
<dbReference type="Pfam" id="PF25436">
    <property type="entry name" value="BSD2_CRD"/>
    <property type="match status" value="1"/>
</dbReference>
<feature type="domain" description="BSD2 cysteine rich" evidence="1">
    <location>
        <begin position="68"/>
        <end position="111"/>
    </location>
</feature>
<reference evidence="2" key="1">
    <citation type="journal article" date="2019" name="Database">
        <title>The radish genome database (RadishGD): an integrated information resource for radish genomics.</title>
        <authorList>
            <person name="Yu H.J."/>
            <person name="Baek S."/>
            <person name="Lee Y.J."/>
            <person name="Cho A."/>
            <person name="Mun J.H."/>
        </authorList>
    </citation>
    <scope>NUCLEOTIDE SEQUENCE [LARGE SCALE GENOMIC DNA]</scope>
    <source>
        <strain evidence="2">cv. WK10039</strain>
    </source>
</reference>
<dbReference type="GeneID" id="108811988"/>